<dbReference type="EC" id="2.5.1.15" evidence="4"/>
<feature type="domain" description="Pterin-binding" evidence="9">
    <location>
        <begin position="17"/>
        <end position="275"/>
    </location>
</feature>
<dbReference type="STRING" id="880526.GCA_000427365_01883"/>
<dbReference type="PANTHER" id="PTHR20941">
    <property type="entry name" value="FOLATE SYNTHESIS PROTEINS"/>
    <property type="match status" value="1"/>
</dbReference>
<proteinExistence type="predicted"/>
<evidence type="ECO:0000259" key="9">
    <source>
        <dbReference type="PROSITE" id="PS50972"/>
    </source>
</evidence>
<protein>
    <recommendedName>
        <fullName evidence="4">dihydropteroate synthase</fullName>
        <ecNumber evidence="4">2.5.1.15</ecNumber>
    </recommendedName>
</protein>
<keyword evidence="11" id="KW-1185">Reference proteome</keyword>
<evidence type="ECO:0000256" key="4">
    <source>
        <dbReference type="ARBA" id="ARBA00012458"/>
    </source>
</evidence>
<organism evidence="10 11">
    <name type="scientific">Rikenella microfusus</name>
    <dbReference type="NCBI Taxonomy" id="28139"/>
    <lineage>
        <taxon>Bacteria</taxon>
        <taxon>Pseudomonadati</taxon>
        <taxon>Bacteroidota</taxon>
        <taxon>Bacteroidia</taxon>
        <taxon>Bacteroidales</taxon>
        <taxon>Rikenellaceae</taxon>
        <taxon>Rikenella</taxon>
    </lineage>
</organism>
<keyword evidence="8" id="KW-0289">Folate biosynthesis</keyword>
<accession>A0A379MVN2</accession>
<keyword evidence="5 10" id="KW-0808">Transferase</keyword>
<dbReference type="SUPFAM" id="SSF51717">
    <property type="entry name" value="Dihydropteroate synthetase-like"/>
    <property type="match status" value="1"/>
</dbReference>
<dbReference type="CDD" id="cd00739">
    <property type="entry name" value="DHPS"/>
    <property type="match status" value="1"/>
</dbReference>
<gene>
    <name evidence="10" type="primary">folP</name>
    <name evidence="10" type="ORF">NCTC11190_01935</name>
</gene>
<sequence length="283" mass="30487">MEINIGGRLFSVGPGHEQAMAIVNVTPDSFFAGSRKQSGAEIAAAVEKALRDGAGIIDLGGYSSRSGADDIPAEEELKRLDTGLRIVREAAGAEFPASVDTFRPEVVRQLYDRFGAFIVNDISAGELDPDMIPAVGRLGLPYIAMHMRGTPQTMARMTDYPSETGGVAGDVLRYFVRKTAQARAAGIKDLILDPGFGFAKTAAQNFELLGRMDCLAVFGLPVLVGLSRKSMVWKTLGITPAEALNGTSVLNWEALRQGASILRVHDVREAVETIRLFRAYTAR</sequence>
<dbReference type="AlphaFoldDB" id="A0A379MVN2"/>
<evidence type="ECO:0000256" key="8">
    <source>
        <dbReference type="ARBA" id="ARBA00022909"/>
    </source>
</evidence>
<keyword evidence="6" id="KW-0479">Metal-binding</keyword>
<dbReference type="RefSeq" id="WP_027291473.1">
    <property type="nucleotide sequence ID" value="NZ_UGVL01000001.1"/>
</dbReference>
<dbReference type="NCBIfam" id="TIGR01496">
    <property type="entry name" value="DHPS"/>
    <property type="match status" value="1"/>
</dbReference>
<evidence type="ECO:0000256" key="3">
    <source>
        <dbReference type="ARBA" id="ARBA00004763"/>
    </source>
</evidence>
<comment type="cofactor">
    <cofactor evidence="2">
        <name>Mg(2+)</name>
        <dbReference type="ChEBI" id="CHEBI:18420"/>
    </cofactor>
</comment>
<reference evidence="10 11" key="1">
    <citation type="submission" date="2018-06" db="EMBL/GenBank/DDBJ databases">
        <authorList>
            <consortium name="Pathogen Informatics"/>
            <person name="Doyle S."/>
        </authorList>
    </citation>
    <scope>NUCLEOTIDE SEQUENCE [LARGE SCALE GENOMIC DNA]</scope>
    <source>
        <strain evidence="10 11">NCTC11190</strain>
    </source>
</reference>
<dbReference type="InterPro" id="IPR045031">
    <property type="entry name" value="DHP_synth-like"/>
</dbReference>
<evidence type="ECO:0000256" key="1">
    <source>
        <dbReference type="ARBA" id="ARBA00000012"/>
    </source>
</evidence>
<dbReference type="PROSITE" id="PS50972">
    <property type="entry name" value="PTERIN_BINDING"/>
    <property type="match status" value="1"/>
</dbReference>
<dbReference type="Gene3D" id="3.20.20.20">
    <property type="entry name" value="Dihydropteroate synthase-like"/>
    <property type="match status" value="1"/>
</dbReference>
<evidence type="ECO:0000313" key="10">
    <source>
        <dbReference type="EMBL" id="SUE34702.1"/>
    </source>
</evidence>
<keyword evidence="7" id="KW-0460">Magnesium</keyword>
<dbReference type="GO" id="GO:0046656">
    <property type="term" value="P:folic acid biosynthetic process"/>
    <property type="evidence" value="ECO:0007669"/>
    <property type="project" value="UniProtKB-KW"/>
</dbReference>
<dbReference type="EMBL" id="UGVL01000001">
    <property type="protein sequence ID" value="SUE34702.1"/>
    <property type="molecule type" value="Genomic_DNA"/>
</dbReference>
<evidence type="ECO:0000256" key="6">
    <source>
        <dbReference type="ARBA" id="ARBA00022723"/>
    </source>
</evidence>
<dbReference type="GO" id="GO:0046872">
    <property type="term" value="F:metal ion binding"/>
    <property type="evidence" value="ECO:0007669"/>
    <property type="project" value="UniProtKB-KW"/>
</dbReference>
<dbReference type="PANTHER" id="PTHR20941:SF1">
    <property type="entry name" value="FOLIC ACID SYNTHESIS PROTEIN FOL1"/>
    <property type="match status" value="1"/>
</dbReference>
<dbReference type="Pfam" id="PF00809">
    <property type="entry name" value="Pterin_bind"/>
    <property type="match status" value="1"/>
</dbReference>
<comment type="pathway">
    <text evidence="3">Cofactor biosynthesis; tetrahydrofolate biosynthesis; 7,8-dihydrofolate from 2-amino-4-hydroxy-6-hydroxymethyl-7,8-dihydropteridine diphosphate and 4-aminobenzoate: step 1/2.</text>
</comment>
<dbReference type="InterPro" id="IPR000489">
    <property type="entry name" value="Pterin-binding_dom"/>
</dbReference>
<evidence type="ECO:0000313" key="11">
    <source>
        <dbReference type="Proteomes" id="UP000255233"/>
    </source>
</evidence>
<name>A0A379MVN2_9BACT</name>
<evidence type="ECO:0000256" key="7">
    <source>
        <dbReference type="ARBA" id="ARBA00022842"/>
    </source>
</evidence>
<dbReference type="InterPro" id="IPR006390">
    <property type="entry name" value="DHP_synth_dom"/>
</dbReference>
<evidence type="ECO:0000256" key="2">
    <source>
        <dbReference type="ARBA" id="ARBA00001946"/>
    </source>
</evidence>
<dbReference type="GO" id="GO:0046654">
    <property type="term" value="P:tetrahydrofolate biosynthetic process"/>
    <property type="evidence" value="ECO:0007669"/>
    <property type="project" value="TreeGrafter"/>
</dbReference>
<dbReference type="InterPro" id="IPR011005">
    <property type="entry name" value="Dihydropteroate_synth-like_sf"/>
</dbReference>
<comment type="catalytic activity">
    <reaction evidence="1">
        <text>(7,8-dihydropterin-6-yl)methyl diphosphate + 4-aminobenzoate = 7,8-dihydropteroate + diphosphate</text>
        <dbReference type="Rhea" id="RHEA:19949"/>
        <dbReference type="ChEBI" id="CHEBI:17836"/>
        <dbReference type="ChEBI" id="CHEBI:17839"/>
        <dbReference type="ChEBI" id="CHEBI:33019"/>
        <dbReference type="ChEBI" id="CHEBI:72950"/>
        <dbReference type="EC" id="2.5.1.15"/>
    </reaction>
</comment>
<dbReference type="Proteomes" id="UP000255233">
    <property type="component" value="Unassembled WGS sequence"/>
</dbReference>
<evidence type="ECO:0000256" key="5">
    <source>
        <dbReference type="ARBA" id="ARBA00022679"/>
    </source>
</evidence>
<dbReference type="GO" id="GO:0005829">
    <property type="term" value="C:cytosol"/>
    <property type="evidence" value="ECO:0007669"/>
    <property type="project" value="TreeGrafter"/>
</dbReference>
<dbReference type="GO" id="GO:0004156">
    <property type="term" value="F:dihydropteroate synthase activity"/>
    <property type="evidence" value="ECO:0007669"/>
    <property type="project" value="UniProtKB-EC"/>
</dbReference>